<sequence>MKKILLFAVLGLATAGSWAFYPKAVAPTGYLMVVGSGRPGTTSSVPEITTIQPDGTRQVQRLPDIKIGTERNSTAAAVELHRVELLKINALVAQGWRVAHVTQSTVGVGATTETVYLLERP</sequence>
<evidence type="ECO:0000313" key="3">
    <source>
        <dbReference type="Proteomes" id="UP000317624"/>
    </source>
</evidence>
<gene>
    <name evidence="2" type="ORF">FNT36_13445</name>
</gene>
<reference evidence="2 3" key="1">
    <citation type="submission" date="2019-07" db="EMBL/GenBank/DDBJ databases">
        <title>Hymenobacter sp. straun FUR1 Genome sequencing and assembly.</title>
        <authorList>
            <person name="Chhetri G."/>
        </authorList>
    </citation>
    <scope>NUCLEOTIDE SEQUENCE [LARGE SCALE GENOMIC DNA]</scope>
    <source>
        <strain evidence="2 3">Fur1</strain>
    </source>
</reference>
<protein>
    <recommendedName>
        <fullName evidence="4">DUF4177 domain-containing protein</fullName>
    </recommendedName>
</protein>
<dbReference type="EMBL" id="VMRJ01000003">
    <property type="protein sequence ID" value="TVT40477.1"/>
    <property type="molecule type" value="Genomic_DNA"/>
</dbReference>
<dbReference type="RefSeq" id="WP_144848425.1">
    <property type="nucleotide sequence ID" value="NZ_VMRJ01000003.1"/>
</dbReference>
<name>A0A558BVC5_9BACT</name>
<accession>A0A558BVC5</accession>
<dbReference type="OrthoDB" id="885850at2"/>
<dbReference type="AlphaFoldDB" id="A0A558BVC5"/>
<evidence type="ECO:0000256" key="1">
    <source>
        <dbReference type="SAM" id="SignalP"/>
    </source>
</evidence>
<evidence type="ECO:0000313" key="2">
    <source>
        <dbReference type="EMBL" id="TVT40477.1"/>
    </source>
</evidence>
<feature type="chain" id="PRO_5035242725" description="DUF4177 domain-containing protein" evidence="1">
    <location>
        <begin position="20"/>
        <end position="121"/>
    </location>
</feature>
<feature type="signal peptide" evidence="1">
    <location>
        <begin position="1"/>
        <end position="19"/>
    </location>
</feature>
<keyword evidence="3" id="KW-1185">Reference proteome</keyword>
<comment type="caution">
    <text evidence="2">The sequence shown here is derived from an EMBL/GenBank/DDBJ whole genome shotgun (WGS) entry which is preliminary data.</text>
</comment>
<proteinExistence type="predicted"/>
<keyword evidence="1" id="KW-0732">Signal</keyword>
<evidence type="ECO:0008006" key="4">
    <source>
        <dbReference type="Google" id="ProtNLM"/>
    </source>
</evidence>
<organism evidence="2 3">
    <name type="scientific">Hymenobacter setariae</name>
    <dbReference type="NCBI Taxonomy" id="2594794"/>
    <lineage>
        <taxon>Bacteria</taxon>
        <taxon>Pseudomonadati</taxon>
        <taxon>Bacteroidota</taxon>
        <taxon>Cytophagia</taxon>
        <taxon>Cytophagales</taxon>
        <taxon>Hymenobacteraceae</taxon>
        <taxon>Hymenobacter</taxon>
    </lineage>
</organism>
<dbReference type="Proteomes" id="UP000317624">
    <property type="component" value="Unassembled WGS sequence"/>
</dbReference>